<evidence type="ECO:0000313" key="3">
    <source>
        <dbReference type="Proteomes" id="UP001075225"/>
    </source>
</evidence>
<dbReference type="PANTHER" id="PTHR43581:SF2">
    <property type="entry name" value="EXCINUCLEASE ATPASE SUBUNIT"/>
    <property type="match status" value="1"/>
</dbReference>
<gene>
    <name evidence="2" type="ORF">O6B32_09150</name>
</gene>
<evidence type="ECO:0000259" key="1">
    <source>
        <dbReference type="Pfam" id="PF13304"/>
    </source>
</evidence>
<dbReference type="PANTHER" id="PTHR43581">
    <property type="entry name" value="ATP/GTP PHOSPHATASE"/>
    <property type="match status" value="1"/>
</dbReference>
<reference evidence="2" key="1">
    <citation type="submission" date="2022-12" db="EMBL/GenBank/DDBJ databases">
        <title>Species Delineation and Comparative Genomics within the Campylobacter ureolyticus Complex.</title>
        <authorList>
            <person name="Maki J."/>
            <person name="Howard M."/>
            <person name="Connelly S."/>
            <person name="Hardy D.J."/>
            <person name="Cameron A."/>
        </authorList>
    </citation>
    <scope>NUCLEOTIDE SEQUENCE</scope>
    <source>
        <strain evidence="2">URMC_787</strain>
    </source>
</reference>
<dbReference type="EMBL" id="JAPXGO010000012">
    <property type="protein sequence ID" value="MCZ6160640.1"/>
    <property type="molecule type" value="Genomic_DNA"/>
</dbReference>
<dbReference type="InterPro" id="IPR051396">
    <property type="entry name" value="Bact_Antivir_Def_Nuclease"/>
</dbReference>
<comment type="caution">
    <text evidence="2">The sequence shown here is derived from an EMBL/GenBank/DDBJ whole genome shotgun (WGS) entry which is preliminary data.</text>
</comment>
<dbReference type="CDD" id="cd00267">
    <property type="entry name" value="ABC_ATPase"/>
    <property type="match status" value="1"/>
</dbReference>
<dbReference type="Proteomes" id="UP001075225">
    <property type="component" value="Unassembled WGS sequence"/>
</dbReference>
<dbReference type="SUPFAM" id="SSF52540">
    <property type="entry name" value="P-loop containing nucleoside triphosphate hydrolases"/>
    <property type="match status" value="1"/>
</dbReference>
<dbReference type="AlphaFoldDB" id="A0A9Q4KNF8"/>
<protein>
    <submittedName>
        <fullName evidence="2">AAA family ATPase</fullName>
    </submittedName>
</protein>
<accession>A0A9Q4KNF8</accession>
<dbReference type="GO" id="GO:0005524">
    <property type="term" value="F:ATP binding"/>
    <property type="evidence" value="ECO:0007669"/>
    <property type="project" value="InterPro"/>
</dbReference>
<dbReference type="Pfam" id="PF13304">
    <property type="entry name" value="AAA_21"/>
    <property type="match status" value="1"/>
</dbReference>
<proteinExistence type="predicted"/>
<dbReference type="RefSeq" id="WP_269483931.1">
    <property type="nucleotide sequence ID" value="NZ_JAPXGO010000012.1"/>
</dbReference>
<evidence type="ECO:0000313" key="2">
    <source>
        <dbReference type="EMBL" id="MCZ6160640.1"/>
    </source>
</evidence>
<dbReference type="InterPro" id="IPR003959">
    <property type="entry name" value="ATPase_AAA_core"/>
</dbReference>
<feature type="domain" description="ATPase AAA-type core" evidence="1">
    <location>
        <begin position="315"/>
        <end position="399"/>
    </location>
</feature>
<dbReference type="InterPro" id="IPR027417">
    <property type="entry name" value="P-loop_NTPase"/>
</dbReference>
<dbReference type="Gene3D" id="3.40.50.300">
    <property type="entry name" value="P-loop containing nucleotide triphosphate hydrolases"/>
    <property type="match status" value="1"/>
</dbReference>
<dbReference type="GO" id="GO:0016887">
    <property type="term" value="F:ATP hydrolysis activity"/>
    <property type="evidence" value="ECO:0007669"/>
    <property type="project" value="InterPro"/>
</dbReference>
<name>A0A9Q4KNF8_9BACT</name>
<sequence>MELKIYEVDWGEFNKIKNKRHNSVIYICHDNWDDFGYKTTYSVILFDENSELKDLGYVHISNMKYKNGIDLDGEFFSMGSDIEYYKKISKLSPEIKNEFLKIMRDIVNDETILNKVSDKDVFKVSFLRGVSITDIKGQYKRVLDGGAELTDYKFGYEIINNDKSIELDFIVKKESTPPTNIHVIIGRNGVGKTHLLNGIANSFLEKNTYGKFYERQSFDKEEFNIKTFSKMINISFSIFDSSAPKESKEHKDRYTLVTLRQKLENSYNNLTTDEKPARYFCESFRFVQKMKSNEWDEIMKELYTDPVFKIKDVVSLKGEDDDEKIKLFFKSLSSGHSIVLLMLTKLIEKIGGEKNLVLLDEPESHLHPPLLSALMRALSTLLIKKNSVAIITTHSPVVLQEVPKNCVYLLSQTKAERLDIETFGESVSTLTRDVFGLEVIHSGFYSMLYKEVESGLNYDEILNKYENRLGLEARLQLRSMINNKRQ</sequence>
<organism evidence="2 3">
    <name type="scientific">Campylobacter ureolyticus</name>
    <dbReference type="NCBI Taxonomy" id="827"/>
    <lineage>
        <taxon>Bacteria</taxon>
        <taxon>Pseudomonadati</taxon>
        <taxon>Campylobacterota</taxon>
        <taxon>Epsilonproteobacteria</taxon>
        <taxon>Campylobacterales</taxon>
        <taxon>Campylobacteraceae</taxon>
        <taxon>Campylobacter</taxon>
    </lineage>
</organism>